<protein>
    <recommendedName>
        <fullName evidence="3">Phytanoyl-CoA dioxygenase</fullName>
    </recommendedName>
</protein>
<comment type="caution">
    <text evidence="1">The sequence shown here is derived from an EMBL/GenBank/DDBJ whole genome shotgun (WGS) entry which is preliminary data.</text>
</comment>
<dbReference type="Proteomes" id="UP001165060">
    <property type="component" value="Unassembled WGS sequence"/>
</dbReference>
<dbReference type="PANTHER" id="PTHR37563:SF2">
    <property type="entry name" value="PHYTANOYL-COA DIOXYGENASE FAMILY PROTEIN (AFU_ORTHOLOGUE AFUA_2G03330)"/>
    <property type="match status" value="1"/>
</dbReference>
<dbReference type="SUPFAM" id="SSF51197">
    <property type="entry name" value="Clavaminate synthase-like"/>
    <property type="match status" value="1"/>
</dbReference>
<accession>A0ABQ6MB23</accession>
<dbReference type="PANTHER" id="PTHR37563">
    <property type="entry name" value="PHYTANOYL-COA DIOXYGENASE FAMILY PROTEIN (AFU_ORTHOLOGUE AFUA_2G03330)"/>
    <property type="match status" value="1"/>
</dbReference>
<dbReference type="Gene3D" id="2.60.120.620">
    <property type="entry name" value="q2cbj1_9rhob like domain"/>
    <property type="match status" value="1"/>
</dbReference>
<dbReference type="Pfam" id="PF05721">
    <property type="entry name" value="PhyH"/>
    <property type="match status" value="1"/>
</dbReference>
<evidence type="ECO:0000313" key="1">
    <source>
        <dbReference type="EMBL" id="GMI22779.1"/>
    </source>
</evidence>
<proteinExistence type="predicted"/>
<evidence type="ECO:0008006" key="3">
    <source>
        <dbReference type="Google" id="ProtNLM"/>
    </source>
</evidence>
<dbReference type="InterPro" id="IPR008775">
    <property type="entry name" value="Phytyl_CoA_dOase-like"/>
</dbReference>
<keyword evidence="2" id="KW-1185">Reference proteome</keyword>
<gene>
    <name evidence="1" type="ORF">TeGR_g11439</name>
</gene>
<reference evidence="1 2" key="1">
    <citation type="journal article" date="2023" name="Commun. Biol.">
        <title>Genome analysis of Parmales, the sister group of diatoms, reveals the evolutionary specialization of diatoms from phago-mixotrophs to photoautotrophs.</title>
        <authorList>
            <person name="Ban H."/>
            <person name="Sato S."/>
            <person name="Yoshikawa S."/>
            <person name="Yamada K."/>
            <person name="Nakamura Y."/>
            <person name="Ichinomiya M."/>
            <person name="Sato N."/>
            <person name="Blanc-Mathieu R."/>
            <person name="Endo H."/>
            <person name="Kuwata A."/>
            <person name="Ogata H."/>
        </authorList>
    </citation>
    <scope>NUCLEOTIDE SEQUENCE [LARGE SCALE GENOMIC DNA]</scope>
</reference>
<evidence type="ECO:0000313" key="2">
    <source>
        <dbReference type="Proteomes" id="UP001165060"/>
    </source>
</evidence>
<dbReference type="InterPro" id="IPR051961">
    <property type="entry name" value="Fungal_Metabolite_Diox"/>
</dbReference>
<organism evidence="1 2">
    <name type="scientific">Tetraparma gracilis</name>
    <dbReference type="NCBI Taxonomy" id="2962635"/>
    <lineage>
        <taxon>Eukaryota</taxon>
        <taxon>Sar</taxon>
        <taxon>Stramenopiles</taxon>
        <taxon>Ochrophyta</taxon>
        <taxon>Bolidophyceae</taxon>
        <taxon>Parmales</taxon>
        <taxon>Triparmaceae</taxon>
        <taxon>Tetraparma</taxon>
    </lineage>
</organism>
<name>A0ABQ6MB23_9STRA</name>
<dbReference type="EMBL" id="BRYB01005302">
    <property type="protein sequence ID" value="GMI22779.1"/>
    <property type="molecule type" value="Genomic_DNA"/>
</dbReference>
<sequence>MTDTLLPAATSLFDECFEKLSSNGHICAPPSPFPPPAPGCPLPCGTFPLGHGAAGGFNEIVRRSDGRYEQQHGLSAAPFTSPLLLSSPVLRETLGRIFLGKPFKLLSSSLVMSLPGAKDQQWHTDGPHIDERVMVGGVYTKALPAHCLNVFIPLVDVPLEKGPTEFKPNTQEFTKDTFRQMVGARARGELPPNQTPTLKVGDALLFDYRVLHRGRANVSAEPRPVMVLTYSNEWFDDIYNFPPPSKSLLKEGKAVEFVVGAEEDGSGLADLSLSGSLNALVYAAAPGAPVPSSVADLVEQFPDRVFVLGAERPSVTIGDSLFALSPLPPSAPAPPRVFLAATSSPVATPLPVLSCSSKKPKRQTYACPPGSRALTFMDPKAEGGGVGKLLGRRVGEGKGDGLGVPDGAVGVGVVEGKGVLFASGGEEWTLECSGDADVRRILKATTLNI</sequence>